<name>A0ABT3P8A2_9ALTE</name>
<evidence type="ECO:0000313" key="2">
    <source>
        <dbReference type="EMBL" id="MCW8109003.1"/>
    </source>
</evidence>
<organism evidence="2 3">
    <name type="scientific">Alteromonas aquimaris</name>
    <dbReference type="NCBI Taxonomy" id="2998417"/>
    <lineage>
        <taxon>Bacteria</taxon>
        <taxon>Pseudomonadati</taxon>
        <taxon>Pseudomonadota</taxon>
        <taxon>Gammaproteobacteria</taxon>
        <taxon>Alteromonadales</taxon>
        <taxon>Alteromonadaceae</taxon>
        <taxon>Alteromonas/Salinimonas group</taxon>
        <taxon>Alteromonas</taxon>
    </lineage>
</organism>
<feature type="transmembrane region" description="Helical" evidence="1">
    <location>
        <begin position="54"/>
        <end position="79"/>
    </location>
</feature>
<dbReference type="Proteomes" id="UP001142810">
    <property type="component" value="Unassembled WGS sequence"/>
</dbReference>
<sequence length="97" mass="11076">MPQNTRLVNTPTTKMDAETRFFGLSKSWHRFKWGLLVFALGASGMLFADAQSIITLWVSVAIMLMGFALAMSGYIGIFLNRFTRLRESRSRHNPFDE</sequence>
<keyword evidence="1" id="KW-0472">Membrane</keyword>
<reference evidence="2" key="1">
    <citation type="submission" date="2022-11" db="EMBL/GenBank/DDBJ databases">
        <title>Alteromonas sp. nov., isolated from sea water of the Qingdao.</title>
        <authorList>
            <person name="Wang Q."/>
        </authorList>
    </citation>
    <scope>NUCLEOTIDE SEQUENCE</scope>
    <source>
        <strain evidence="2">ASW11-7</strain>
    </source>
</reference>
<dbReference type="EMBL" id="JAPFRD010000011">
    <property type="protein sequence ID" value="MCW8109003.1"/>
    <property type="molecule type" value="Genomic_DNA"/>
</dbReference>
<gene>
    <name evidence="2" type="ORF">OPS25_10905</name>
</gene>
<accession>A0ABT3P8A2</accession>
<protein>
    <submittedName>
        <fullName evidence="2">Uncharacterized protein</fullName>
    </submittedName>
</protein>
<proteinExistence type="predicted"/>
<keyword evidence="1" id="KW-0812">Transmembrane</keyword>
<keyword evidence="3" id="KW-1185">Reference proteome</keyword>
<evidence type="ECO:0000256" key="1">
    <source>
        <dbReference type="SAM" id="Phobius"/>
    </source>
</evidence>
<keyword evidence="1" id="KW-1133">Transmembrane helix</keyword>
<evidence type="ECO:0000313" key="3">
    <source>
        <dbReference type="Proteomes" id="UP001142810"/>
    </source>
</evidence>
<feature type="transmembrane region" description="Helical" evidence="1">
    <location>
        <begin position="31"/>
        <end position="48"/>
    </location>
</feature>
<comment type="caution">
    <text evidence="2">The sequence shown here is derived from an EMBL/GenBank/DDBJ whole genome shotgun (WGS) entry which is preliminary data.</text>
</comment>